<proteinExistence type="predicted"/>
<sequence length="278" mass="30806">MPTNKLSAVDTAEIIISQWPNNLRQALRVQWQKTISDDKSGLISGLPSSILSGLKGRSSLISLLARELGAANLFLWTAANFQDDVYDEADAPKSNIPLANACLHAAWSLIPRSNSLTDIIKVSLEAEDANLHEITKPQTIQSGVLAPAGKSSFLLMAPLALTAHLNWPKSEIDKLTLALRYFLSAKQLADDTYDYKEDWQKGRRTFAHRGLKRLPTKNELPPYFKRLAHRILRLTSTCRGIIKTIPALDGDCLDIYLSPLETNCRHSLANLNQSAPQV</sequence>
<accession>A0A2N2E3A0</accession>
<evidence type="ECO:0000313" key="2">
    <source>
        <dbReference type="Proteomes" id="UP000233325"/>
    </source>
</evidence>
<comment type="caution">
    <text evidence="1">The sequence shown here is derived from an EMBL/GenBank/DDBJ whole genome shotgun (WGS) entry which is preliminary data.</text>
</comment>
<evidence type="ECO:0008006" key="3">
    <source>
        <dbReference type="Google" id="ProtNLM"/>
    </source>
</evidence>
<evidence type="ECO:0000313" key="1">
    <source>
        <dbReference type="EMBL" id="PKM89197.1"/>
    </source>
</evidence>
<dbReference type="EMBL" id="PHAH01000004">
    <property type="protein sequence ID" value="PKM89197.1"/>
    <property type="molecule type" value="Genomic_DNA"/>
</dbReference>
<dbReference type="Proteomes" id="UP000233325">
    <property type="component" value="Unassembled WGS sequence"/>
</dbReference>
<organism evidence="1 2">
    <name type="scientific">Candidatus Falkowbacteria bacterium HGW-Falkowbacteria-2</name>
    <dbReference type="NCBI Taxonomy" id="2013769"/>
    <lineage>
        <taxon>Bacteria</taxon>
        <taxon>Candidatus Falkowiibacteriota</taxon>
    </lineage>
</organism>
<name>A0A2N2E3A0_9BACT</name>
<protein>
    <recommendedName>
        <fullName evidence="3">Polyprenyl synthetase</fullName>
    </recommendedName>
</protein>
<reference evidence="1 2" key="1">
    <citation type="journal article" date="2017" name="ISME J.">
        <title>Potential for microbial H2 and metal transformations associated with novel bacteria and archaea in deep terrestrial subsurface sediments.</title>
        <authorList>
            <person name="Hernsdorf A.W."/>
            <person name="Amano Y."/>
            <person name="Miyakawa K."/>
            <person name="Ise K."/>
            <person name="Suzuki Y."/>
            <person name="Anantharaman K."/>
            <person name="Probst A."/>
            <person name="Burstein D."/>
            <person name="Thomas B.C."/>
            <person name="Banfield J.F."/>
        </authorList>
    </citation>
    <scope>NUCLEOTIDE SEQUENCE [LARGE SCALE GENOMIC DNA]</scope>
    <source>
        <strain evidence="1">HGW-Falkowbacteria-2</strain>
    </source>
</reference>
<dbReference type="AlphaFoldDB" id="A0A2N2E3A0"/>
<gene>
    <name evidence="1" type="ORF">CVU83_00500</name>
</gene>